<dbReference type="InterPro" id="IPR050789">
    <property type="entry name" value="Diverse_Enzym_Activities"/>
</dbReference>
<dbReference type="Pfam" id="PF00144">
    <property type="entry name" value="Beta-lactamase"/>
    <property type="match status" value="1"/>
</dbReference>
<evidence type="ECO:0000259" key="1">
    <source>
        <dbReference type="Pfam" id="PF00144"/>
    </source>
</evidence>
<evidence type="ECO:0000313" key="2">
    <source>
        <dbReference type="EMBL" id="MDQ0463351.1"/>
    </source>
</evidence>
<feature type="domain" description="Beta-lactamase-related" evidence="1">
    <location>
        <begin position="15"/>
        <end position="355"/>
    </location>
</feature>
<dbReference type="PANTHER" id="PTHR43283:SF3">
    <property type="entry name" value="BETA-LACTAMASE FAMILY PROTEIN (AFU_ORTHOLOGUE AFUA_5G07500)"/>
    <property type="match status" value="1"/>
</dbReference>
<dbReference type="EMBL" id="JAUSVS010000002">
    <property type="protein sequence ID" value="MDQ0463351.1"/>
    <property type="molecule type" value="Genomic_DNA"/>
</dbReference>
<dbReference type="RefSeq" id="WP_307347141.1">
    <property type="nucleotide sequence ID" value="NZ_JAUSVS010000002.1"/>
</dbReference>
<protein>
    <submittedName>
        <fullName evidence="2">CubicO group peptidase (Beta-lactamase class C family)</fullName>
    </submittedName>
</protein>
<comment type="caution">
    <text evidence="2">The sequence shown here is derived from an EMBL/GenBank/DDBJ whole genome shotgun (WGS) entry which is preliminary data.</text>
</comment>
<evidence type="ECO:0000313" key="3">
    <source>
        <dbReference type="Proteomes" id="UP001228905"/>
    </source>
</evidence>
<dbReference type="SUPFAM" id="SSF56601">
    <property type="entry name" value="beta-lactamase/transpeptidase-like"/>
    <property type="match status" value="1"/>
</dbReference>
<accession>A0ABU0IPP7</accession>
<dbReference type="InterPro" id="IPR001466">
    <property type="entry name" value="Beta-lactam-related"/>
</dbReference>
<dbReference type="PANTHER" id="PTHR43283">
    <property type="entry name" value="BETA-LACTAMASE-RELATED"/>
    <property type="match status" value="1"/>
</dbReference>
<name>A0ABU0IPP7_9CAUL</name>
<proteinExistence type="predicted"/>
<dbReference type="InterPro" id="IPR012338">
    <property type="entry name" value="Beta-lactam/transpept-like"/>
</dbReference>
<sequence>MTSLDQVLTAADPEAAPGLVAGIVRKGGAVELAATGARSKTDPAAMTKDSVFWIASCTKLVTSIAVLQLVDDGKVGVEDLVADHLPAFADLPIFEGFDADGKAKLRPSREPVRIRHLLTHTSGCSYPFTDADLGRYAQENGIEMIEGHRLPRLFEAGTRWQYGVSTEWLGLLITAVTGKPLATVFEERIFQPLGMADTSFVLDARLAERAAGMHARIPGVGLAPIPFAMPPPPSFIQGGGGLYSTAPDYLKLLGALVEGGGKLLSPGSMKLLTSNQVGEIDCGVFKAADPTASNDFDPLPGRSKRWSLGAMYSDEAGGDGRSEGSFAWAGLANCYYWVDPKAGVAGVLFAQVLPFADPKVLDVFSAVERAAYGAGEHLAI</sequence>
<gene>
    <name evidence="2" type="ORF">QO010_001122</name>
</gene>
<dbReference type="Gene3D" id="3.40.710.10">
    <property type="entry name" value="DD-peptidase/beta-lactamase superfamily"/>
    <property type="match status" value="1"/>
</dbReference>
<keyword evidence="3" id="KW-1185">Reference proteome</keyword>
<reference evidence="2 3" key="1">
    <citation type="submission" date="2023-07" db="EMBL/GenBank/DDBJ databases">
        <title>Genomic Encyclopedia of Type Strains, Phase IV (KMG-IV): sequencing the most valuable type-strain genomes for metagenomic binning, comparative biology and taxonomic classification.</title>
        <authorList>
            <person name="Goeker M."/>
        </authorList>
    </citation>
    <scope>NUCLEOTIDE SEQUENCE [LARGE SCALE GENOMIC DNA]</scope>
    <source>
        <strain evidence="2 3">DSM 18695</strain>
    </source>
</reference>
<dbReference type="Proteomes" id="UP001228905">
    <property type="component" value="Unassembled WGS sequence"/>
</dbReference>
<organism evidence="2 3">
    <name type="scientific">Caulobacter ginsengisoli</name>
    <dbReference type="NCBI Taxonomy" id="400775"/>
    <lineage>
        <taxon>Bacteria</taxon>
        <taxon>Pseudomonadati</taxon>
        <taxon>Pseudomonadota</taxon>
        <taxon>Alphaproteobacteria</taxon>
        <taxon>Caulobacterales</taxon>
        <taxon>Caulobacteraceae</taxon>
        <taxon>Caulobacter</taxon>
    </lineage>
</organism>